<proteinExistence type="predicted"/>
<name>J0DH47_9BIFI</name>
<protein>
    <submittedName>
        <fullName evidence="1">Uncharacterized protein</fullName>
    </submittedName>
</protein>
<sequence>MLKALIPMIEMSGYCRLDPNVSRINELLVEVATALKNDDDLDERLRVHILRMLEHVRSCLDDFEIVEIFDLGRAITELEFLVAADQSMSKDSSSVWQKLREKLSVFTSNPMAVAVTTAIANGAVKGMIEE</sequence>
<accession>J0DH47</accession>
<reference evidence="1 2" key="1">
    <citation type="submission" date="2012-01" db="EMBL/GenBank/DDBJ databases">
        <title>The Genome Sequence of Scardovia wiggsiae F0424.</title>
        <authorList>
            <consortium name="The Broad Institute Genome Sequencing Platform"/>
            <person name="Earl A."/>
            <person name="Ward D."/>
            <person name="Feldgarden M."/>
            <person name="Gevers D."/>
            <person name="Izard J."/>
            <person name="Ganesan A."/>
            <person name="Baranova O.V."/>
            <person name="Blanton J.M."/>
            <person name="Tanner A.C."/>
            <person name="Mathney J."/>
            <person name="Dewhirst F.E."/>
            <person name="Young S.K."/>
            <person name="Zeng Q."/>
            <person name="Gargeya S."/>
            <person name="Fitzgerald M."/>
            <person name="Haas B."/>
            <person name="Abouelleil A."/>
            <person name="Alvarado L."/>
            <person name="Arachchi H.M."/>
            <person name="Berlin A."/>
            <person name="Chapman S.B."/>
            <person name="Gearin G."/>
            <person name="Goldberg J."/>
            <person name="Griggs A."/>
            <person name="Gujja S."/>
            <person name="Hansen M."/>
            <person name="Heiman D."/>
            <person name="Howarth C."/>
            <person name="Larimer J."/>
            <person name="Lui A."/>
            <person name="MacDonald P.J.P."/>
            <person name="McCowen C."/>
            <person name="Montmayeur A."/>
            <person name="Murphy C."/>
            <person name="Neiman D."/>
            <person name="Pearson M."/>
            <person name="Priest M."/>
            <person name="Roberts A."/>
            <person name="Saif S."/>
            <person name="Shea T."/>
            <person name="Sisk P."/>
            <person name="Stolte C."/>
            <person name="Sykes S."/>
            <person name="Wortman J."/>
            <person name="Nusbaum C."/>
            <person name="Birren B."/>
        </authorList>
    </citation>
    <scope>NUCLEOTIDE SEQUENCE [LARGE SCALE GENOMIC DNA]</scope>
    <source>
        <strain evidence="1 2">F0424</strain>
    </source>
</reference>
<keyword evidence="2" id="KW-1185">Reference proteome</keyword>
<comment type="caution">
    <text evidence="1">The sequence shown here is derived from an EMBL/GenBank/DDBJ whole genome shotgun (WGS) entry which is preliminary data.</text>
</comment>
<organism evidence="1 2">
    <name type="scientific">Scardovia wiggsiae F0424</name>
    <dbReference type="NCBI Taxonomy" id="857290"/>
    <lineage>
        <taxon>Bacteria</taxon>
        <taxon>Bacillati</taxon>
        <taxon>Actinomycetota</taxon>
        <taxon>Actinomycetes</taxon>
        <taxon>Bifidobacteriales</taxon>
        <taxon>Bifidobacteriaceae</taxon>
        <taxon>Scardovia</taxon>
    </lineage>
</organism>
<evidence type="ECO:0000313" key="2">
    <source>
        <dbReference type="Proteomes" id="UP000006415"/>
    </source>
</evidence>
<dbReference type="HOGENOM" id="CLU_1936652_0_0_11"/>
<dbReference type="AlphaFoldDB" id="J0DH47"/>
<dbReference type="STRING" id="857290.HMPREF9156_00447"/>
<dbReference type="Proteomes" id="UP000006415">
    <property type="component" value="Unassembled WGS sequence"/>
</dbReference>
<evidence type="ECO:0000313" key="1">
    <source>
        <dbReference type="EMBL" id="EJD65683.1"/>
    </source>
</evidence>
<dbReference type="EMBL" id="AGZS01000001">
    <property type="protein sequence ID" value="EJD65683.1"/>
    <property type="molecule type" value="Genomic_DNA"/>
</dbReference>
<gene>
    <name evidence="1" type="ORF">HMPREF9156_00447</name>
</gene>